<accession>A0A8S1IPJ9</accession>
<sequence>MGESSIVAKILITPLPPEGVIRHPDEGSTHDLPVQGVPAQGIPVGNAIGSPVVGAPVGNAVGHPPFYTEYQTQRSVRREYDPWGPMPDPCCNAYWVMFLVGLVVFPPALMCGMVGICSDRRNERIAGIVSAGAVIVWMGLLAAVFIA</sequence>
<proteinExistence type="predicted"/>
<keyword evidence="1" id="KW-1133">Transmembrane helix</keyword>
<evidence type="ECO:0000256" key="1">
    <source>
        <dbReference type="SAM" id="Phobius"/>
    </source>
</evidence>
<gene>
    <name evidence="2" type="ORF">OSTQU699_LOCUS1055</name>
</gene>
<feature type="transmembrane region" description="Helical" evidence="1">
    <location>
        <begin position="94"/>
        <end position="118"/>
    </location>
</feature>
<keyword evidence="1" id="KW-0472">Membrane</keyword>
<dbReference type="EMBL" id="CAJHUC010000379">
    <property type="protein sequence ID" value="CAD7695694.1"/>
    <property type="molecule type" value="Genomic_DNA"/>
</dbReference>
<reference evidence="2" key="1">
    <citation type="submission" date="2020-12" db="EMBL/GenBank/DDBJ databases">
        <authorList>
            <person name="Iha C."/>
        </authorList>
    </citation>
    <scope>NUCLEOTIDE SEQUENCE</scope>
</reference>
<evidence type="ECO:0000313" key="3">
    <source>
        <dbReference type="Proteomes" id="UP000708148"/>
    </source>
</evidence>
<dbReference type="Proteomes" id="UP000708148">
    <property type="component" value="Unassembled WGS sequence"/>
</dbReference>
<organism evidence="2 3">
    <name type="scientific">Ostreobium quekettii</name>
    <dbReference type="NCBI Taxonomy" id="121088"/>
    <lineage>
        <taxon>Eukaryota</taxon>
        <taxon>Viridiplantae</taxon>
        <taxon>Chlorophyta</taxon>
        <taxon>core chlorophytes</taxon>
        <taxon>Ulvophyceae</taxon>
        <taxon>TCBD clade</taxon>
        <taxon>Bryopsidales</taxon>
        <taxon>Ostreobineae</taxon>
        <taxon>Ostreobiaceae</taxon>
        <taxon>Ostreobium</taxon>
    </lineage>
</organism>
<name>A0A8S1IPJ9_9CHLO</name>
<comment type="caution">
    <text evidence="2">The sequence shown here is derived from an EMBL/GenBank/DDBJ whole genome shotgun (WGS) entry which is preliminary data.</text>
</comment>
<dbReference type="AlphaFoldDB" id="A0A8S1IPJ9"/>
<evidence type="ECO:0000313" key="2">
    <source>
        <dbReference type="EMBL" id="CAD7695694.1"/>
    </source>
</evidence>
<keyword evidence="1" id="KW-0812">Transmembrane</keyword>
<protein>
    <submittedName>
        <fullName evidence="2">Uncharacterized protein</fullName>
    </submittedName>
</protein>
<keyword evidence="3" id="KW-1185">Reference proteome</keyword>
<feature type="transmembrane region" description="Helical" evidence="1">
    <location>
        <begin position="125"/>
        <end position="146"/>
    </location>
</feature>